<evidence type="ECO:0000313" key="1">
    <source>
        <dbReference type="EMBL" id="TRL26654.1"/>
    </source>
</evidence>
<reference evidence="1 2" key="1">
    <citation type="submission" date="2019-07" db="EMBL/GenBank/DDBJ databases">
        <title>Ln-dependent methylotrophs.</title>
        <authorList>
            <person name="Tani A."/>
        </authorList>
    </citation>
    <scope>NUCLEOTIDE SEQUENCE [LARGE SCALE GENOMIC DNA]</scope>
    <source>
        <strain evidence="1 2">SM89A</strain>
    </source>
</reference>
<dbReference type="NCBIfam" id="TIGR04160">
    <property type="entry name" value="methbact_MbnC"/>
    <property type="match status" value="1"/>
</dbReference>
<accession>A0A549SDW2</accession>
<proteinExistence type="predicted"/>
<dbReference type="AlphaFoldDB" id="A0A549SDW2"/>
<dbReference type="Proteomes" id="UP000316781">
    <property type="component" value="Unassembled WGS sequence"/>
</dbReference>
<gene>
    <name evidence="1" type="primary">mbnC</name>
    <name evidence="1" type="ORF">FM996_19170</name>
</gene>
<protein>
    <submittedName>
        <fullName evidence="1">Methanobactin biosynthesis cassette protein MbnC</fullName>
    </submittedName>
</protein>
<sequence>MRLLSPAPARIDADLFKDLMSPDRLATYPRESRAFLRVDISIRSYWHALFDTVPKLLELSGPDGQAIFLPFMDWARENKLSFDWTFFLWVYKWLTQSQFHDQLSEELMLSMMSASASRWLGYDRDVDALGVVLGSTALDGAVVGWKMNSVYCRLEQVERLTFEEPLPPPDDFFGYFMTPSFELDHFPGWRPLPL</sequence>
<evidence type="ECO:0000313" key="2">
    <source>
        <dbReference type="Proteomes" id="UP000316781"/>
    </source>
</evidence>
<dbReference type="NCBIfam" id="TIGR04061">
    <property type="entry name" value="AZL_007950_fam"/>
    <property type="match status" value="1"/>
</dbReference>
<organism evidence="1 2">
    <name type="scientific">Methylosinus sporium</name>
    <dbReference type="NCBI Taxonomy" id="428"/>
    <lineage>
        <taxon>Bacteria</taxon>
        <taxon>Pseudomonadati</taxon>
        <taxon>Pseudomonadota</taxon>
        <taxon>Alphaproteobacteria</taxon>
        <taxon>Hyphomicrobiales</taxon>
        <taxon>Methylocystaceae</taxon>
        <taxon>Methylosinus</taxon>
    </lineage>
</organism>
<comment type="caution">
    <text evidence="1">The sequence shown here is derived from an EMBL/GenBank/DDBJ whole genome shotgun (WGS) entry which is preliminary data.</text>
</comment>
<dbReference type="InterPro" id="IPR023973">
    <property type="entry name" value="MbnC-like"/>
</dbReference>
<dbReference type="EMBL" id="VJMF01000093">
    <property type="protein sequence ID" value="TRL26654.1"/>
    <property type="molecule type" value="Genomic_DNA"/>
</dbReference>
<name>A0A549SDW2_METSR</name>
<dbReference type="RefSeq" id="WP_142864353.1">
    <property type="nucleotide sequence ID" value="NZ_VJMF01000093.1"/>
</dbReference>